<evidence type="ECO:0000256" key="7">
    <source>
        <dbReference type="ARBA" id="ARBA00022781"/>
    </source>
</evidence>
<evidence type="ECO:0000256" key="3">
    <source>
        <dbReference type="ARBA" id="ARBA00022448"/>
    </source>
</evidence>
<comment type="similarity">
    <text evidence="2">Belongs to the CPA3 antiporters (TC 2.A.63) subunit A family.</text>
</comment>
<evidence type="ECO:0000256" key="1">
    <source>
        <dbReference type="ARBA" id="ARBA00004651"/>
    </source>
</evidence>
<feature type="transmembrane region" description="Helical" evidence="14">
    <location>
        <begin position="374"/>
        <end position="396"/>
    </location>
</feature>
<feature type="transmembrane region" description="Helical" evidence="14">
    <location>
        <begin position="476"/>
        <end position="496"/>
    </location>
</feature>
<dbReference type="Pfam" id="PF00361">
    <property type="entry name" value="Proton_antipo_M"/>
    <property type="match status" value="1"/>
</dbReference>
<feature type="domain" description="NADH:quinone oxidoreductase/Mrp antiporter transmembrane" evidence="15">
    <location>
        <begin position="128"/>
        <end position="430"/>
    </location>
</feature>
<feature type="transmembrane region" description="Helical" evidence="14">
    <location>
        <begin position="530"/>
        <end position="548"/>
    </location>
</feature>
<dbReference type="PRINTS" id="PR01434">
    <property type="entry name" value="NADHDHGNASE5"/>
</dbReference>
<evidence type="ECO:0000256" key="9">
    <source>
        <dbReference type="ARBA" id="ARBA00023053"/>
    </source>
</evidence>
<evidence type="ECO:0000259" key="18">
    <source>
        <dbReference type="Pfam" id="PF20501"/>
    </source>
</evidence>
<dbReference type="GO" id="GO:0006814">
    <property type="term" value="P:sodium ion transport"/>
    <property type="evidence" value="ECO:0007669"/>
    <property type="project" value="UniProtKB-KW"/>
</dbReference>
<feature type="domain" description="MrpA C-terminal/MbhD" evidence="17">
    <location>
        <begin position="638"/>
        <end position="701"/>
    </location>
</feature>
<keyword evidence="3" id="KW-0813">Transport</keyword>
<keyword evidence="6 13" id="KW-0812">Transmembrane</keyword>
<dbReference type="Pfam" id="PF20501">
    <property type="entry name" value="MbhE"/>
    <property type="match status" value="1"/>
</dbReference>
<dbReference type="InterPro" id="IPR001750">
    <property type="entry name" value="ND/Mrp_TM"/>
</dbReference>
<evidence type="ECO:0000259" key="16">
    <source>
        <dbReference type="Pfam" id="PF00662"/>
    </source>
</evidence>
<dbReference type="PANTHER" id="PTHR43373:SF1">
    <property type="entry name" value="NA(+)_H(+) ANTIPORTER SUBUNIT A"/>
    <property type="match status" value="1"/>
</dbReference>
<dbReference type="InterPro" id="IPR001516">
    <property type="entry name" value="Proton_antipo_N"/>
</dbReference>
<evidence type="ECO:0000259" key="15">
    <source>
        <dbReference type="Pfam" id="PF00361"/>
    </source>
</evidence>
<keyword evidence="8 14" id="KW-1133">Transmembrane helix</keyword>
<keyword evidence="11 14" id="KW-0472">Membrane</keyword>
<gene>
    <name evidence="19" type="ORF">QTL97_13810</name>
</gene>
<dbReference type="InterPro" id="IPR005663">
    <property type="entry name" value="MrpA/MnhA1/PhaAB"/>
</dbReference>
<protein>
    <submittedName>
        <fullName evidence="19">Na+/H+ antiporter subunit A</fullName>
    </submittedName>
</protein>
<dbReference type="EMBL" id="JAUBDJ010000009">
    <property type="protein sequence ID" value="MDW0118016.1"/>
    <property type="molecule type" value="Genomic_DNA"/>
</dbReference>
<feature type="transmembrane region" description="Helical" evidence="14">
    <location>
        <begin position="627"/>
        <end position="648"/>
    </location>
</feature>
<dbReference type="NCBIfam" id="NF009285">
    <property type="entry name" value="PRK12645.1"/>
    <property type="match status" value="1"/>
</dbReference>
<evidence type="ECO:0000256" key="8">
    <source>
        <dbReference type="ARBA" id="ARBA00022989"/>
    </source>
</evidence>
<feature type="transmembrane region" description="Helical" evidence="14">
    <location>
        <begin position="29"/>
        <end position="49"/>
    </location>
</feature>
<keyword evidence="20" id="KW-1185">Reference proteome</keyword>
<dbReference type="Pfam" id="PF13244">
    <property type="entry name" value="MbhD"/>
    <property type="match status" value="1"/>
</dbReference>
<keyword evidence="7" id="KW-0375">Hydrogen ion transport</keyword>
<evidence type="ECO:0000313" key="20">
    <source>
        <dbReference type="Proteomes" id="UP001271648"/>
    </source>
</evidence>
<evidence type="ECO:0000259" key="17">
    <source>
        <dbReference type="Pfam" id="PF13244"/>
    </source>
</evidence>
<dbReference type="GO" id="GO:0015297">
    <property type="term" value="F:antiporter activity"/>
    <property type="evidence" value="ECO:0007669"/>
    <property type="project" value="UniProtKB-KW"/>
</dbReference>
<accession>A0AAW9AG31</accession>
<evidence type="ECO:0000256" key="6">
    <source>
        <dbReference type="ARBA" id="ARBA00022692"/>
    </source>
</evidence>
<evidence type="ECO:0000256" key="2">
    <source>
        <dbReference type="ARBA" id="ARBA00008483"/>
    </source>
</evidence>
<feature type="transmembrane region" description="Helical" evidence="14">
    <location>
        <begin position="595"/>
        <end position="615"/>
    </location>
</feature>
<evidence type="ECO:0000256" key="12">
    <source>
        <dbReference type="ARBA" id="ARBA00023201"/>
    </source>
</evidence>
<evidence type="ECO:0000256" key="14">
    <source>
        <dbReference type="SAM" id="Phobius"/>
    </source>
</evidence>
<organism evidence="19 20">
    <name type="scientific">Sporosarcina thermotolerans</name>
    <dbReference type="NCBI Taxonomy" id="633404"/>
    <lineage>
        <taxon>Bacteria</taxon>
        <taxon>Bacillati</taxon>
        <taxon>Bacillota</taxon>
        <taxon>Bacilli</taxon>
        <taxon>Bacillales</taxon>
        <taxon>Caryophanaceae</taxon>
        <taxon>Sporosarcina</taxon>
    </lineage>
</organism>
<name>A0AAW9AG31_9BACL</name>
<evidence type="ECO:0000256" key="5">
    <source>
        <dbReference type="ARBA" id="ARBA00022475"/>
    </source>
</evidence>
<feature type="transmembrane region" description="Helical" evidence="14">
    <location>
        <begin position="165"/>
        <end position="187"/>
    </location>
</feature>
<dbReference type="NCBIfam" id="TIGR00940">
    <property type="entry name" value="2a6301s01"/>
    <property type="match status" value="1"/>
</dbReference>
<dbReference type="Pfam" id="PF00662">
    <property type="entry name" value="Proton_antipo_N"/>
    <property type="match status" value="1"/>
</dbReference>
<keyword evidence="4" id="KW-0050">Antiport</keyword>
<feature type="transmembrane region" description="Helical" evidence="14">
    <location>
        <begin position="272"/>
        <end position="292"/>
    </location>
</feature>
<feature type="domain" description="NADH-Ubiquinone oxidoreductase (complex I) chain 5 N-terminal" evidence="16">
    <location>
        <begin position="64"/>
        <end position="112"/>
    </location>
</feature>
<dbReference type="GO" id="GO:0005886">
    <property type="term" value="C:plasma membrane"/>
    <property type="evidence" value="ECO:0007669"/>
    <property type="project" value="UniProtKB-SubCell"/>
</dbReference>
<evidence type="ECO:0000313" key="19">
    <source>
        <dbReference type="EMBL" id="MDW0118016.1"/>
    </source>
</evidence>
<feature type="transmembrane region" description="Helical" evidence="14">
    <location>
        <begin position="431"/>
        <end position="456"/>
    </location>
</feature>
<dbReference type="InterPro" id="IPR050616">
    <property type="entry name" value="CPA3_Na-H_Antiporter_A"/>
</dbReference>
<dbReference type="AlphaFoldDB" id="A0AAW9AG31"/>
<feature type="transmembrane region" description="Helical" evidence="14">
    <location>
        <begin position="299"/>
        <end position="319"/>
    </location>
</feature>
<feature type="transmembrane region" description="Helical" evidence="14">
    <location>
        <begin position="655"/>
        <end position="672"/>
    </location>
</feature>
<feature type="transmembrane region" description="Helical" evidence="14">
    <location>
        <begin position="771"/>
        <end position="789"/>
    </location>
</feature>
<evidence type="ECO:0000256" key="4">
    <source>
        <dbReference type="ARBA" id="ARBA00022449"/>
    </source>
</evidence>
<feature type="transmembrane region" description="Helical" evidence="14">
    <location>
        <begin position="678"/>
        <end position="700"/>
    </location>
</feature>
<dbReference type="Proteomes" id="UP001271648">
    <property type="component" value="Unassembled WGS sequence"/>
</dbReference>
<dbReference type="InterPro" id="IPR025383">
    <property type="entry name" value="MrpA_C/MbhD"/>
</dbReference>
<dbReference type="GO" id="GO:1902600">
    <property type="term" value="P:proton transmembrane transport"/>
    <property type="evidence" value="ECO:0007669"/>
    <property type="project" value="UniProtKB-KW"/>
</dbReference>
<sequence length="803" mass="89109">MLTITLSIFIPFLAAIFIPLIYKRIHSRHIGWFVIIVPIALFIFLASYIPSIANGSTYMHTIRWIETAGIHFTTYLDGLSLIFGLLITGVGSLVILYSIYYLSERESLGRFYVYLLLFMGAMLGVVLSDNLMVLYVFWELTSISSFLLIAFWYHRKKSRYGAQKSMLITVSGGIAMLAGFIMLQSMTGSFSVRDIVATIGQYTDEPLFLVALLLVLLGAFTKSAQFPFHIWLPDAMEAPTPVSAYLHSATMVKAGIYLVARFTPIFGGEAMWLYIVSGVGVFTLLIGSLNAVKQTDLKALLAYSTISQLGLVMSLFGLGSVALHHGYSPDSVIYTQATFAALFHLINHSTFKGALFMVVGIVDHELGTRDIRRLGGLMAFMPVTFTIALIGSFSMAGLPPFNGFLSKEMFFEALVNARNLEVFSTGTMGTLVLVVAWIASVFTFVYSMIIVFQTFFGEFHPERVEKPINEASKGMLVAPSVLAILVVGIFFFPNVIGNYLLRPAMAAIYPTFAGAEGLTPHIKAWHGFNTALWMTIGVVVLGTILYRFMRYWKGVYSFAPFKWNLDTAFNASLSWLENGSRYLTRLYMKGYLKDYLVYIFVFFVLTVGGSILYTGSYSFDFSDDSPIAINEFLIVLSMAGAALSMLFVKSRMTAIILNGVLGYSIALLFVIFRAPDLALTQTVVETVTTALFLLCFYFLPEWKKERSARKTKISNGIIAILAGTIVTVLGLAVQGNKLFESISVYFEDAYRLAGGKNIVNTILGDFRAFDTMLEVVVLFIAGIGVFTLIKLKSKKEEQDIEDQ</sequence>
<keyword evidence="9" id="KW-0915">Sodium</keyword>
<comment type="caution">
    <text evidence="19">The sequence shown here is derived from an EMBL/GenBank/DDBJ whole genome shotgun (WGS) entry which is preliminary data.</text>
</comment>
<reference evidence="19 20" key="1">
    <citation type="submission" date="2023-06" db="EMBL/GenBank/DDBJ databases">
        <title>Sporosarcina sp. nov., isolated from Korean traditional fermented seafood 'Jeotgal'.</title>
        <authorList>
            <person name="Yang A.I."/>
            <person name="Shin N.-R."/>
        </authorList>
    </citation>
    <scope>NUCLEOTIDE SEQUENCE [LARGE SCALE GENOMIC DNA]</scope>
    <source>
        <strain evidence="19 20">KCTC43456</strain>
    </source>
</reference>
<feature type="transmembrane region" description="Helical" evidence="14">
    <location>
        <begin position="207"/>
        <end position="232"/>
    </location>
</feature>
<evidence type="ECO:0000256" key="10">
    <source>
        <dbReference type="ARBA" id="ARBA00023065"/>
    </source>
</evidence>
<feature type="transmembrane region" description="Helical" evidence="14">
    <location>
        <begin position="339"/>
        <end position="362"/>
    </location>
</feature>
<feature type="transmembrane region" description="Helical" evidence="14">
    <location>
        <begin position="6"/>
        <end position="22"/>
    </location>
</feature>
<feature type="transmembrane region" description="Helical" evidence="14">
    <location>
        <begin position="244"/>
        <end position="266"/>
    </location>
</feature>
<feature type="transmembrane region" description="Helical" evidence="14">
    <location>
        <begin position="712"/>
        <end position="733"/>
    </location>
</feature>
<keyword evidence="5" id="KW-1003">Cell membrane</keyword>
<evidence type="ECO:0000256" key="11">
    <source>
        <dbReference type="ARBA" id="ARBA00023136"/>
    </source>
</evidence>
<proteinExistence type="inferred from homology"/>
<feature type="domain" description="MrpA C-terminal/MbhE" evidence="18">
    <location>
        <begin position="715"/>
        <end position="790"/>
    </location>
</feature>
<evidence type="ECO:0000256" key="13">
    <source>
        <dbReference type="RuleBase" id="RU000320"/>
    </source>
</evidence>
<feature type="transmembrane region" description="Helical" evidence="14">
    <location>
        <begin position="79"/>
        <end position="99"/>
    </location>
</feature>
<feature type="transmembrane region" description="Helical" evidence="14">
    <location>
        <begin position="133"/>
        <end position="153"/>
    </location>
</feature>
<dbReference type="PANTHER" id="PTHR43373">
    <property type="entry name" value="NA(+)/H(+) ANTIPORTER SUBUNIT"/>
    <property type="match status" value="1"/>
</dbReference>
<comment type="subcellular location">
    <subcellularLocation>
        <location evidence="1">Cell membrane</location>
        <topology evidence="1">Multi-pass membrane protein</topology>
    </subcellularLocation>
    <subcellularLocation>
        <location evidence="13">Membrane</location>
        <topology evidence="13">Multi-pass membrane protein</topology>
    </subcellularLocation>
</comment>
<keyword evidence="12" id="KW-0739">Sodium transport</keyword>
<dbReference type="InterPro" id="IPR046806">
    <property type="entry name" value="MrpA_C/MbhE"/>
</dbReference>
<feature type="transmembrane region" description="Helical" evidence="14">
    <location>
        <begin position="111"/>
        <end position="127"/>
    </location>
</feature>
<keyword evidence="10" id="KW-0406">Ion transport</keyword>
<dbReference type="RefSeq" id="WP_317941065.1">
    <property type="nucleotide sequence ID" value="NZ_JAUBDJ010000009.1"/>
</dbReference>